<organism evidence="3">
    <name type="scientific">Corethron hystrix</name>
    <dbReference type="NCBI Taxonomy" id="216773"/>
    <lineage>
        <taxon>Eukaryota</taxon>
        <taxon>Sar</taxon>
        <taxon>Stramenopiles</taxon>
        <taxon>Ochrophyta</taxon>
        <taxon>Bacillariophyta</taxon>
        <taxon>Coscinodiscophyceae</taxon>
        <taxon>Corethrophycidae</taxon>
        <taxon>Corethrales</taxon>
        <taxon>Corethraceae</taxon>
        <taxon>Corethron</taxon>
    </lineage>
</organism>
<evidence type="ECO:0000259" key="2">
    <source>
        <dbReference type="Pfam" id="PF09409"/>
    </source>
</evidence>
<dbReference type="CDD" id="cd09212">
    <property type="entry name" value="PUB"/>
    <property type="match status" value="1"/>
</dbReference>
<evidence type="ECO:0000313" key="3">
    <source>
        <dbReference type="EMBL" id="CAD8894119.1"/>
    </source>
</evidence>
<dbReference type="AlphaFoldDB" id="A0A7S1BPJ5"/>
<name>A0A7S1BPJ5_9STRA</name>
<accession>A0A7S1BPJ5</accession>
<dbReference type="SMART" id="SM00580">
    <property type="entry name" value="PUG"/>
    <property type="match status" value="1"/>
</dbReference>
<dbReference type="PANTHER" id="PTHR46713:SF1">
    <property type="entry name" value="F13M7.16 PROTEIN"/>
    <property type="match status" value="1"/>
</dbReference>
<dbReference type="InterPro" id="IPR018997">
    <property type="entry name" value="PUB_domain"/>
</dbReference>
<gene>
    <name evidence="3" type="ORF">CHYS00102_LOCUS21332</name>
</gene>
<evidence type="ECO:0000256" key="1">
    <source>
        <dbReference type="SAM" id="MobiDB-lite"/>
    </source>
</evidence>
<dbReference type="EMBL" id="HBFR01029320">
    <property type="protein sequence ID" value="CAD8894119.1"/>
    <property type="molecule type" value="Transcribed_RNA"/>
</dbReference>
<dbReference type="Gene3D" id="1.20.58.2190">
    <property type="match status" value="1"/>
</dbReference>
<feature type="domain" description="PUB" evidence="2">
    <location>
        <begin position="29"/>
        <end position="94"/>
    </location>
</feature>
<feature type="region of interest" description="Disordered" evidence="1">
    <location>
        <begin position="167"/>
        <end position="192"/>
    </location>
</feature>
<dbReference type="PANTHER" id="PTHR46713">
    <property type="entry name" value="F13M7.16 PROTEIN"/>
    <property type="match status" value="1"/>
</dbReference>
<protein>
    <recommendedName>
        <fullName evidence="2">PUB domain-containing protein</fullName>
    </recommendedName>
</protein>
<proteinExistence type="predicted"/>
<feature type="compositionally biased region" description="Basic and acidic residues" evidence="1">
    <location>
        <begin position="268"/>
        <end position="277"/>
    </location>
</feature>
<dbReference type="Pfam" id="PF09409">
    <property type="entry name" value="PUB"/>
    <property type="match status" value="1"/>
</dbReference>
<dbReference type="SUPFAM" id="SSF143503">
    <property type="entry name" value="PUG domain-like"/>
    <property type="match status" value="1"/>
</dbReference>
<feature type="compositionally biased region" description="Basic and acidic residues" evidence="1">
    <location>
        <begin position="173"/>
        <end position="192"/>
    </location>
</feature>
<sequence>MSDNVATMADPLSSALDSMFASSAFDADILTAITTLIKYIDGILKDPHGANSRVRQINTKNAAFRRRVASVPGGLEFLFGIGFKMEGESTEMILERNREHHGSIREARAILVRVACEKLKAELSDFPVAPRPSVTSTVTAPTKQMDFDPYRSNLYNTSAAVLGADPTGIDPTGEDRSKDFPQHTTETDAERKVQEMKKKVEEAELREQNSFSSTIIPSSSSSNPVAVFDRMLCVLRPGENLVTPPVTAKMTDGAGGDAGIIASRARRMQEERKKMEDAGFTTKAMRE</sequence>
<dbReference type="InterPro" id="IPR036339">
    <property type="entry name" value="PUB-like_dom_sf"/>
</dbReference>
<reference evidence="3" key="1">
    <citation type="submission" date="2021-01" db="EMBL/GenBank/DDBJ databases">
        <authorList>
            <person name="Corre E."/>
            <person name="Pelletier E."/>
            <person name="Niang G."/>
            <person name="Scheremetjew M."/>
            <person name="Finn R."/>
            <person name="Kale V."/>
            <person name="Holt S."/>
            <person name="Cochrane G."/>
            <person name="Meng A."/>
            <person name="Brown T."/>
            <person name="Cohen L."/>
        </authorList>
    </citation>
    <scope>NUCLEOTIDE SEQUENCE</scope>
    <source>
        <strain evidence="3">308</strain>
    </source>
</reference>
<feature type="region of interest" description="Disordered" evidence="1">
    <location>
        <begin position="268"/>
        <end position="287"/>
    </location>
</feature>